<dbReference type="AlphaFoldDB" id="A0A2P4P4R8"/>
<reference evidence="2 3" key="2">
    <citation type="journal article" date="2018" name="New Phytol.">
        <title>High intraspecific genome diversity in the model arbuscular mycorrhizal symbiont Rhizophagus irregularis.</title>
        <authorList>
            <person name="Chen E.C.H."/>
            <person name="Morin E."/>
            <person name="Beaudet D."/>
            <person name="Noel J."/>
            <person name="Yildirir G."/>
            <person name="Ndikumana S."/>
            <person name="Charron P."/>
            <person name="St-Onge C."/>
            <person name="Giorgi J."/>
            <person name="Kruger M."/>
            <person name="Marton T."/>
            <person name="Ropars J."/>
            <person name="Grigoriev I.V."/>
            <person name="Hainaut M."/>
            <person name="Henrissat B."/>
            <person name="Roux C."/>
            <person name="Martin F."/>
            <person name="Corradi N."/>
        </authorList>
    </citation>
    <scope>NUCLEOTIDE SEQUENCE [LARGE SCALE GENOMIC DNA]</scope>
    <source>
        <strain evidence="2 3">DAOM 197198</strain>
    </source>
</reference>
<reference evidence="2 3" key="1">
    <citation type="journal article" date="2013" name="Proc. Natl. Acad. Sci. U.S.A.">
        <title>Genome of an arbuscular mycorrhizal fungus provides insight into the oldest plant symbiosis.</title>
        <authorList>
            <person name="Tisserant E."/>
            <person name="Malbreil M."/>
            <person name="Kuo A."/>
            <person name="Kohler A."/>
            <person name="Symeonidi A."/>
            <person name="Balestrini R."/>
            <person name="Charron P."/>
            <person name="Duensing N."/>
            <person name="Frei Dit Frey N."/>
            <person name="Gianinazzi-Pearson V."/>
            <person name="Gilbert L.B."/>
            <person name="Handa Y."/>
            <person name="Herr J.R."/>
            <person name="Hijri M."/>
            <person name="Koul R."/>
            <person name="Kawaguchi M."/>
            <person name="Krajinski F."/>
            <person name="Lammers P.J."/>
            <person name="Masclaux F.G."/>
            <person name="Murat C."/>
            <person name="Morin E."/>
            <person name="Ndikumana S."/>
            <person name="Pagni M."/>
            <person name="Petitpierre D."/>
            <person name="Requena N."/>
            <person name="Rosikiewicz P."/>
            <person name="Riley R."/>
            <person name="Saito K."/>
            <person name="San Clemente H."/>
            <person name="Shapiro H."/>
            <person name="van Tuinen D."/>
            <person name="Becard G."/>
            <person name="Bonfante P."/>
            <person name="Paszkowski U."/>
            <person name="Shachar-Hill Y.Y."/>
            <person name="Tuskan G.A."/>
            <person name="Young P.W."/>
            <person name="Sanders I.R."/>
            <person name="Henrissat B."/>
            <person name="Rensing S.A."/>
            <person name="Grigoriev I.V."/>
            <person name="Corradi N."/>
            <person name="Roux C."/>
            <person name="Martin F."/>
        </authorList>
    </citation>
    <scope>NUCLEOTIDE SEQUENCE [LARGE SCALE GENOMIC DNA]</scope>
    <source>
        <strain evidence="2 3">DAOM 197198</strain>
    </source>
</reference>
<dbReference type="Proteomes" id="UP000018888">
    <property type="component" value="Unassembled WGS sequence"/>
</dbReference>
<feature type="compositionally biased region" description="Low complexity" evidence="1">
    <location>
        <begin position="261"/>
        <end position="271"/>
    </location>
</feature>
<protein>
    <submittedName>
        <fullName evidence="2">Uncharacterized protein</fullName>
    </submittedName>
</protein>
<evidence type="ECO:0000313" key="3">
    <source>
        <dbReference type="Proteomes" id="UP000018888"/>
    </source>
</evidence>
<accession>A0A2P4P4R8</accession>
<dbReference type="SUPFAM" id="SSF50978">
    <property type="entry name" value="WD40 repeat-like"/>
    <property type="match status" value="1"/>
</dbReference>
<proteinExistence type="predicted"/>
<evidence type="ECO:0000256" key="1">
    <source>
        <dbReference type="SAM" id="MobiDB-lite"/>
    </source>
</evidence>
<name>A0A2P4P4R8_RHIID</name>
<keyword evidence="3" id="KW-1185">Reference proteome</keyword>
<dbReference type="EMBL" id="AUPC02000393">
    <property type="protein sequence ID" value="POG60382.1"/>
    <property type="molecule type" value="Genomic_DNA"/>
</dbReference>
<comment type="caution">
    <text evidence="2">The sequence shown here is derived from an EMBL/GenBank/DDBJ whole genome shotgun (WGS) entry which is preliminary data.</text>
</comment>
<sequence>MFIFSCSFAVSSRTDRKVLSERRFGLLRMQEPSAEGIVSLERRVQWTSKNTRDTGSGSLKMQDGREGTAFSFGMELSPGLEFVKGNWHSDLEFFCERISDLQLQTSDINFSDFGDVRIFFCRSASLNELLTGIELSEFRTIVPVNQASQIPNRYGMTRTWDVFNCGKRVEIFCYNSDDGKQLATSTLDSQIIFWDVENGIQTGTIEGRKDISGSESSLRFGLAFQAFVFDYQFGYWLLGKVNIMKEMKQQDNERNVQTPLQEFSQEPFQESPQEESPQEPFQEFPEPFQEPP</sequence>
<dbReference type="InterPro" id="IPR036322">
    <property type="entry name" value="WD40_repeat_dom_sf"/>
</dbReference>
<feature type="compositionally biased region" description="Low complexity" evidence="1">
    <location>
        <begin position="278"/>
        <end position="292"/>
    </location>
</feature>
<evidence type="ECO:0000313" key="2">
    <source>
        <dbReference type="EMBL" id="POG60382.1"/>
    </source>
</evidence>
<dbReference type="VEuPathDB" id="FungiDB:RhiirFUN_010451"/>
<feature type="region of interest" description="Disordered" evidence="1">
    <location>
        <begin position="251"/>
        <end position="292"/>
    </location>
</feature>
<organism evidence="2 3">
    <name type="scientific">Rhizophagus irregularis (strain DAOM 181602 / DAOM 197198 / MUCL 43194)</name>
    <name type="common">Arbuscular mycorrhizal fungus</name>
    <name type="synonym">Glomus intraradices</name>
    <dbReference type="NCBI Taxonomy" id="747089"/>
    <lineage>
        <taxon>Eukaryota</taxon>
        <taxon>Fungi</taxon>
        <taxon>Fungi incertae sedis</taxon>
        <taxon>Mucoromycota</taxon>
        <taxon>Glomeromycotina</taxon>
        <taxon>Glomeromycetes</taxon>
        <taxon>Glomerales</taxon>
        <taxon>Glomeraceae</taxon>
        <taxon>Rhizophagus</taxon>
    </lineage>
</organism>
<gene>
    <name evidence="2" type="ORF">GLOIN_2v1487065</name>
</gene>